<accession>A0A1H6IHU0</accession>
<dbReference type="RefSeq" id="WP_074769226.1">
    <property type="nucleotide sequence ID" value="NZ_FNWO01000011.1"/>
</dbReference>
<evidence type="ECO:0008006" key="4">
    <source>
        <dbReference type="Google" id="ProtNLM"/>
    </source>
</evidence>
<evidence type="ECO:0000256" key="1">
    <source>
        <dbReference type="SAM" id="SignalP"/>
    </source>
</evidence>
<feature type="chain" id="PRO_5010158434" description="Lipoprotein" evidence="1">
    <location>
        <begin position="27"/>
        <end position="183"/>
    </location>
</feature>
<gene>
    <name evidence="2" type="ORF">SAMN04244559_02587</name>
</gene>
<proteinExistence type="predicted"/>
<evidence type="ECO:0000313" key="3">
    <source>
        <dbReference type="Proteomes" id="UP000182983"/>
    </source>
</evidence>
<dbReference type="EMBL" id="FNWO01000011">
    <property type="protein sequence ID" value="SEH48965.1"/>
    <property type="molecule type" value="Genomic_DNA"/>
</dbReference>
<keyword evidence="1" id="KW-0732">Signal</keyword>
<name>A0A1H6IHU0_MAGFU</name>
<dbReference type="OrthoDB" id="8443104at2"/>
<dbReference type="Proteomes" id="UP000182983">
    <property type="component" value="Unassembled WGS sequence"/>
</dbReference>
<sequence length="183" mass="19741">MRDFAAPRGRALGPVVSVLAMAVAVAGCSALSKSEPPPCPPVYILSDASHVTKFRPGSGRDLTDVEVEAEIVGFKGECGYDAKGANVDLTVSIDVRRGPAAVSREATLSYFVAIPKFYPADEAKAVIAVPVVFPDGVDSARITDEGVRMQIPVKTREVIDQYEIYLGFQTTPEELELNRRTKR</sequence>
<dbReference type="AlphaFoldDB" id="A0A1H6IHU0"/>
<evidence type="ECO:0000313" key="2">
    <source>
        <dbReference type="EMBL" id="SEH48965.1"/>
    </source>
</evidence>
<reference evidence="3" key="1">
    <citation type="submission" date="2016-10" db="EMBL/GenBank/DDBJ databases">
        <authorList>
            <person name="Varghese N."/>
            <person name="Submissions S."/>
        </authorList>
    </citation>
    <scope>NUCLEOTIDE SEQUENCE [LARGE SCALE GENOMIC DNA]</scope>
    <source>
        <strain evidence="3">DSM 13234</strain>
    </source>
</reference>
<feature type="signal peptide" evidence="1">
    <location>
        <begin position="1"/>
        <end position="26"/>
    </location>
</feature>
<organism evidence="2 3">
    <name type="scientific">Magnetospirillum fulvum</name>
    <name type="common">Rhodospirillum fulvum</name>
    <dbReference type="NCBI Taxonomy" id="1082"/>
    <lineage>
        <taxon>Bacteria</taxon>
        <taxon>Pseudomonadati</taxon>
        <taxon>Pseudomonadota</taxon>
        <taxon>Alphaproteobacteria</taxon>
        <taxon>Rhodospirillales</taxon>
        <taxon>Rhodospirillaceae</taxon>
        <taxon>Magnetospirillum</taxon>
    </lineage>
</organism>
<protein>
    <recommendedName>
        <fullName evidence="4">Lipoprotein</fullName>
    </recommendedName>
</protein>
<keyword evidence="3" id="KW-1185">Reference proteome</keyword>
<dbReference type="PROSITE" id="PS51257">
    <property type="entry name" value="PROKAR_LIPOPROTEIN"/>
    <property type="match status" value="1"/>
</dbReference>